<name>A0A1I7N9C4_9BACT</name>
<sequence length="652" mass="74786">MKYLLSAICLIFLTQTTRAQSYELHSPDGNTRVAIKSQQGIHFTVWRHGRVWIPDVQIGLVIDHDTLGNDRIQRSTTNRIQQIITPVVAIKNKQIPDTCHVLTLFFRNGYRLEFRVYNDAMAYRFETAWKQDSVTVQNEICTLHMPQATTAYFAWAPRWMNNYEHVYQLLPLDSLTNKKTAQLPLLMNLPDSGKILFTESDLFDYPGMYFTGNGKGLIEAIYPLAVKSDSTPQKPQWGWDREVYPRETYPYIARTSGQRAYPWRILAFAYQDKDLLNNEIVYKLAKPNQIENTHWIEPGQVAWDWWNDWDITGVDFKAGINTETYKYYIDFAARHHIPYIIMDDGWYVLGDLTRVVPDIDMPALLNYAQQKGVGIILWCAWHTLDQQMDTVLPLFAKWGIKGIKVDFMDRDDQAVVNFYWRCAAAAAKYHLLVDFHGAHKPAGLQRTYPNVVNFEGVPGLEQDKWSPSIATSTMAVTLPFIRMFAGPMDYTPGAMRNAQPRDFAPIYRHPMSLGTRCQQLAMYVLYDAPLQMLSDNPVAYEKEQPCLNFITSVPTTWDETLPLDAEVGKYVLMARKKGNTYFIGAMTNEQARDLTLSFSFLPPGTHHIVYYADGINADRNANDYVVKEATVQAGDVWHIHLAPGGGWVARIE</sequence>
<feature type="domain" description="Glycosyl-hydrolase 97 C-terminal oligomerisation" evidence="9">
    <location>
        <begin position="556"/>
        <end position="651"/>
    </location>
</feature>
<dbReference type="AlphaFoldDB" id="A0A1I7N9C4"/>
<dbReference type="Pfam" id="PF10566">
    <property type="entry name" value="Glyco_hydro_97"/>
    <property type="match status" value="1"/>
</dbReference>
<dbReference type="Pfam" id="PF14509">
    <property type="entry name" value="GH97_C"/>
    <property type="match status" value="1"/>
</dbReference>
<organism evidence="10 11">
    <name type="scientific">Thermoflavifilum thermophilum</name>
    <dbReference type="NCBI Taxonomy" id="1393122"/>
    <lineage>
        <taxon>Bacteria</taxon>
        <taxon>Pseudomonadati</taxon>
        <taxon>Bacteroidota</taxon>
        <taxon>Chitinophagia</taxon>
        <taxon>Chitinophagales</taxon>
        <taxon>Chitinophagaceae</taxon>
        <taxon>Thermoflavifilum</taxon>
    </lineage>
</organism>
<dbReference type="Gene3D" id="2.70.98.10">
    <property type="match status" value="1"/>
</dbReference>
<evidence type="ECO:0000256" key="3">
    <source>
        <dbReference type="ARBA" id="ARBA00022801"/>
    </source>
</evidence>
<evidence type="ECO:0000256" key="5">
    <source>
        <dbReference type="ARBA" id="ARBA00023295"/>
    </source>
</evidence>
<feature type="chain" id="PRO_5011636749" evidence="6">
    <location>
        <begin position="20"/>
        <end position="652"/>
    </location>
</feature>
<dbReference type="InterPro" id="IPR014718">
    <property type="entry name" value="GH-type_carb-bd"/>
</dbReference>
<gene>
    <name evidence="10" type="ORF">SAMN05660895_1017</name>
</gene>
<evidence type="ECO:0000259" key="8">
    <source>
        <dbReference type="Pfam" id="PF14508"/>
    </source>
</evidence>
<keyword evidence="3" id="KW-0378">Hydrolase</keyword>
<feature type="signal peptide" evidence="6">
    <location>
        <begin position="1"/>
        <end position="19"/>
    </location>
</feature>
<keyword evidence="5" id="KW-0326">Glycosidase</keyword>
<dbReference type="Pfam" id="PF14508">
    <property type="entry name" value="GH97_N"/>
    <property type="match status" value="1"/>
</dbReference>
<dbReference type="InterPro" id="IPR029486">
    <property type="entry name" value="GH97_N"/>
</dbReference>
<dbReference type="PANTHER" id="PTHR35803">
    <property type="entry name" value="GLUCAN 1,4-ALPHA-GLUCOSIDASE SUSB-RELATED"/>
    <property type="match status" value="1"/>
</dbReference>
<dbReference type="PANTHER" id="PTHR35803:SF2">
    <property type="entry name" value="RETAINING ALPHA-GALACTOSIDASE"/>
    <property type="match status" value="1"/>
</dbReference>
<dbReference type="InterPro" id="IPR013780">
    <property type="entry name" value="Glyco_hydro_b"/>
</dbReference>
<feature type="domain" description="Glycosyl-hydrolase 97 catalytic" evidence="7">
    <location>
        <begin position="305"/>
        <end position="457"/>
    </location>
</feature>
<keyword evidence="11" id="KW-1185">Reference proteome</keyword>
<keyword evidence="6" id="KW-0732">Signal</keyword>
<dbReference type="Proteomes" id="UP000199537">
    <property type="component" value="Unassembled WGS sequence"/>
</dbReference>
<accession>A0A1I7N9C4</accession>
<evidence type="ECO:0000256" key="4">
    <source>
        <dbReference type="ARBA" id="ARBA00022837"/>
    </source>
</evidence>
<dbReference type="GO" id="GO:0030246">
    <property type="term" value="F:carbohydrate binding"/>
    <property type="evidence" value="ECO:0007669"/>
    <property type="project" value="InterPro"/>
</dbReference>
<protein>
    <submittedName>
        <fullName evidence="10">Alpha-glucosidase</fullName>
    </submittedName>
</protein>
<dbReference type="InterPro" id="IPR029483">
    <property type="entry name" value="GH97_C"/>
</dbReference>
<dbReference type="RefSeq" id="WP_092458586.1">
    <property type="nucleotide sequence ID" value="NZ_FPCJ01000001.1"/>
</dbReference>
<evidence type="ECO:0000259" key="9">
    <source>
        <dbReference type="Pfam" id="PF14509"/>
    </source>
</evidence>
<evidence type="ECO:0000256" key="1">
    <source>
        <dbReference type="ARBA" id="ARBA00001913"/>
    </source>
</evidence>
<dbReference type="Gene3D" id="2.60.40.1180">
    <property type="entry name" value="Golgi alpha-mannosidase II"/>
    <property type="match status" value="1"/>
</dbReference>
<feature type="domain" description="Glycosyl-hydrolase 97 N-terminal" evidence="8">
    <location>
        <begin position="24"/>
        <end position="287"/>
    </location>
</feature>
<dbReference type="SUPFAM" id="SSF51445">
    <property type="entry name" value="(Trans)glycosidases"/>
    <property type="match status" value="1"/>
</dbReference>
<evidence type="ECO:0000313" key="10">
    <source>
        <dbReference type="EMBL" id="SFV31238.1"/>
    </source>
</evidence>
<dbReference type="STRING" id="1393122.SAMN05660895_1017"/>
<keyword evidence="4" id="KW-0106">Calcium</keyword>
<comment type="subunit">
    <text evidence="2">Monomer.</text>
</comment>
<dbReference type="InterPro" id="IPR013785">
    <property type="entry name" value="Aldolase_TIM"/>
</dbReference>
<dbReference type="InterPro" id="IPR017853">
    <property type="entry name" value="GH"/>
</dbReference>
<reference evidence="11" key="1">
    <citation type="submission" date="2016-10" db="EMBL/GenBank/DDBJ databases">
        <authorList>
            <person name="Varghese N."/>
            <person name="Submissions S."/>
        </authorList>
    </citation>
    <scope>NUCLEOTIDE SEQUENCE [LARGE SCALE GENOMIC DNA]</scope>
    <source>
        <strain evidence="11">DSM 14807</strain>
    </source>
</reference>
<comment type="cofactor">
    <cofactor evidence="1">
        <name>Ca(2+)</name>
        <dbReference type="ChEBI" id="CHEBI:29108"/>
    </cofactor>
</comment>
<dbReference type="InterPro" id="IPR052720">
    <property type="entry name" value="Glycosyl_hydrolase_97"/>
</dbReference>
<dbReference type="InterPro" id="IPR019563">
    <property type="entry name" value="GH97_catalytic"/>
</dbReference>
<evidence type="ECO:0000313" key="11">
    <source>
        <dbReference type="Proteomes" id="UP000199537"/>
    </source>
</evidence>
<dbReference type="GO" id="GO:0016798">
    <property type="term" value="F:hydrolase activity, acting on glycosyl bonds"/>
    <property type="evidence" value="ECO:0007669"/>
    <property type="project" value="UniProtKB-KW"/>
</dbReference>
<proteinExistence type="predicted"/>
<evidence type="ECO:0000259" key="7">
    <source>
        <dbReference type="Pfam" id="PF10566"/>
    </source>
</evidence>
<evidence type="ECO:0000256" key="6">
    <source>
        <dbReference type="SAM" id="SignalP"/>
    </source>
</evidence>
<evidence type="ECO:0000256" key="2">
    <source>
        <dbReference type="ARBA" id="ARBA00011245"/>
    </source>
</evidence>
<dbReference type="Gene3D" id="3.20.20.70">
    <property type="entry name" value="Aldolase class I"/>
    <property type="match status" value="1"/>
</dbReference>
<dbReference type="OrthoDB" id="57532at2"/>
<dbReference type="EMBL" id="FPCJ01000001">
    <property type="protein sequence ID" value="SFV31238.1"/>
    <property type="molecule type" value="Genomic_DNA"/>
</dbReference>